<organism evidence="1 2">
    <name type="scientific">Caulobacter phage Quill_5.2</name>
    <dbReference type="NCBI Taxonomy" id="3075108"/>
    <lineage>
        <taxon>Viruses</taxon>
        <taxon>Duplodnaviria</taxon>
        <taxon>Heunggongvirae</taxon>
        <taxon>Uroviricota</taxon>
        <taxon>Caudoviricetes</taxon>
        <taxon>Autographivirales</taxon>
        <taxon>Autonotataviridae</taxon>
        <taxon>Lullwatervirus</taxon>
        <taxon>Lullwatervirus quill52</taxon>
    </lineage>
</organism>
<name>A0AA96PTU4_9CAUD</name>
<dbReference type="Proteomes" id="UP001301924">
    <property type="component" value="Segment"/>
</dbReference>
<keyword evidence="2" id="KW-1185">Reference proteome</keyword>
<accession>A0AA96PTU4</accession>
<sequence length="88" mass="10103">MYYVLCIRAGKAWVLTPEGPMSKARAQSAITWQGRPDADTKWVIATYDSAKQAFHDTASSQTWALSELDRGPYTVTYWEHWLEKIRHG</sequence>
<protein>
    <submittedName>
        <fullName evidence="1">Uncharacterized protein</fullName>
    </submittedName>
</protein>
<proteinExistence type="predicted"/>
<evidence type="ECO:0000313" key="2">
    <source>
        <dbReference type="Proteomes" id="UP001301924"/>
    </source>
</evidence>
<reference evidence="2" key="1">
    <citation type="journal article" date="2024" name="Viruses">
        <title>New Genera and Species of Caulobacter and Brevundimonas Bacteriophages Provide Insights into Phage Genome Evolution.</title>
        <authorList>
            <person name="Ely B."/>
            <person name="Hils M."/>
            <person name="Clarke A."/>
            <person name="Albert M."/>
            <person name="Holness N."/>
            <person name="Lenski J."/>
            <person name="Mohammadi T."/>
        </authorList>
    </citation>
    <scope>NUCLEOTIDE SEQUENCE [LARGE SCALE GENOMIC DNA]</scope>
</reference>
<dbReference type="EMBL" id="OR260090">
    <property type="protein sequence ID" value="WNV48138.1"/>
    <property type="molecule type" value="Genomic_DNA"/>
</dbReference>
<gene>
    <name evidence="1" type="ORF">Ql52_gp002</name>
</gene>
<evidence type="ECO:0000313" key="1">
    <source>
        <dbReference type="EMBL" id="WNV48138.1"/>
    </source>
</evidence>